<accession>X1KH30</accession>
<sequence length="34" mass="4026">LFLRIEVMCNNNTVLWHSNDATWEDIKVVIPLKL</sequence>
<comment type="caution">
    <text evidence="1">The sequence shown here is derived from an EMBL/GenBank/DDBJ whole genome shotgun (WGS) entry which is preliminary data.</text>
</comment>
<organism evidence="1">
    <name type="scientific">marine sediment metagenome</name>
    <dbReference type="NCBI Taxonomy" id="412755"/>
    <lineage>
        <taxon>unclassified sequences</taxon>
        <taxon>metagenomes</taxon>
        <taxon>ecological metagenomes</taxon>
    </lineage>
</organism>
<protein>
    <submittedName>
        <fullName evidence="1">Uncharacterized protein</fullName>
    </submittedName>
</protein>
<evidence type="ECO:0000313" key="1">
    <source>
        <dbReference type="EMBL" id="GAI05963.1"/>
    </source>
</evidence>
<name>X1KH30_9ZZZZ</name>
<proteinExistence type="predicted"/>
<dbReference type="EMBL" id="BARV01011280">
    <property type="protein sequence ID" value="GAI05963.1"/>
    <property type="molecule type" value="Genomic_DNA"/>
</dbReference>
<dbReference type="AlphaFoldDB" id="X1KH30"/>
<feature type="non-terminal residue" evidence="1">
    <location>
        <position position="1"/>
    </location>
</feature>
<reference evidence="1" key="1">
    <citation type="journal article" date="2014" name="Front. Microbiol.">
        <title>High frequency of phylogenetically diverse reductive dehalogenase-homologous genes in deep subseafloor sedimentary metagenomes.</title>
        <authorList>
            <person name="Kawai M."/>
            <person name="Futagami T."/>
            <person name="Toyoda A."/>
            <person name="Takaki Y."/>
            <person name="Nishi S."/>
            <person name="Hori S."/>
            <person name="Arai W."/>
            <person name="Tsubouchi T."/>
            <person name="Morono Y."/>
            <person name="Uchiyama I."/>
            <person name="Ito T."/>
            <person name="Fujiyama A."/>
            <person name="Inagaki F."/>
            <person name="Takami H."/>
        </authorList>
    </citation>
    <scope>NUCLEOTIDE SEQUENCE</scope>
    <source>
        <strain evidence="1">Expedition CK06-06</strain>
    </source>
</reference>
<gene>
    <name evidence="1" type="ORF">S06H3_21468</name>
</gene>